<dbReference type="RefSeq" id="WP_091270594.1">
    <property type="nucleotide sequence ID" value="NZ_FAOZ01000001.1"/>
</dbReference>
<dbReference type="PANTHER" id="PTHR31310:SF7">
    <property type="entry name" value="PA-PHOSPHATASE RELATED-FAMILY PROTEIN DDB_G0268928"/>
    <property type="match status" value="1"/>
</dbReference>
<evidence type="ECO:0000256" key="3">
    <source>
        <dbReference type="ARBA" id="ARBA00022989"/>
    </source>
</evidence>
<sequence length="349" mass="37388">MVDQTNRDIQNNLGDEALRSAQSGQARPGGSSAPGGQGGPSGGRWWRRLRNPATGLPKLWVEAVLLVSLYYVYTATRGAADASATDANRLGWDILHLQERLHINVELSLNNWLQSVPVLAVICCYYYATLHFVVTPSLLVWMYRRNPGRYVRARWTLVFTTLIALCGFFLFPTTPPRLLPGTSYVDTMSHFEGWGWWSGSASAAPDGLEGLANQYAAMPSLHCAWALWSGFLLARFARRPVVRVLGCLYPAATVFIVMATSNHYILDAVAGWAVLGVSTLLAFAITVRHRSRRAADVPPAAPADAEAGVATAEAAVREEAAAGTASAGTTSAGTAVGTAAAARARVSEA</sequence>
<reference evidence="9" key="1">
    <citation type="submission" date="2015-11" db="EMBL/GenBank/DDBJ databases">
        <authorList>
            <person name="Varghese N."/>
        </authorList>
    </citation>
    <scope>NUCLEOTIDE SEQUENCE [LARGE SCALE GENOMIC DNA]</scope>
    <source>
        <strain evidence="9">DSM 45899</strain>
    </source>
</reference>
<feature type="transmembrane region" description="Helical" evidence="6">
    <location>
        <begin position="241"/>
        <end position="258"/>
    </location>
</feature>
<dbReference type="PANTHER" id="PTHR31310">
    <property type="match status" value="1"/>
</dbReference>
<keyword evidence="9" id="KW-1185">Reference proteome</keyword>
<feature type="transmembrane region" description="Helical" evidence="6">
    <location>
        <begin position="153"/>
        <end position="171"/>
    </location>
</feature>
<keyword evidence="3 6" id="KW-1133">Transmembrane helix</keyword>
<feature type="transmembrane region" description="Helical" evidence="6">
    <location>
        <begin position="55"/>
        <end position="73"/>
    </location>
</feature>
<accession>A0A0S4QE27</accession>
<feature type="transmembrane region" description="Helical" evidence="6">
    <location>
        <begin position="264"/>
        <end position="285"/>
    </location>
</feature>
<comment type="subcellular location">
    <subcellularLocation>
        <location evidence="1">Membrane</location>
        <topology evidence="1">Multi-pass membrane protein</topology>
    </subcellularLocation>
</comment>
<dbReference type="Pfam" id="PF14378">
    <property type="entry name" value="PAP2_3"/>
    <property type="match status" value="1"/>
</dbReference>
<feature type="transmembrane region" description="Helical" evidence="6">
    <location>
        <begin position="215"/>
        <end position="234"/>
    </location>
</feature>
<name>A0A0S4QE27_9ACTN</name>
<evidence type="ECO:0000313" key="9">
    <source>
        <dbReference type="Proteomes" id="UP000198802"/>
    </source>
</evidence>
<feature type="transmembrane region" description="Helical" evidence="6">
    <location>
        <begin position="118"/>
        <end position="141"/>
    </location>
</feature>
<evidence type="ECO:0000259" key="7">
    <source>
        <dbReference type="Pfam" id="PF14378"/>
    </source>
</evidence>
<dbReference type="InterPro" id="IPR052185">
    <property type="entry name" value="IPC_Synthase-Related"/>
</dbReference>
<dbReference type="EMBL" id="FAOZ01000001">
    <property type="protein sequence ID" value="CUU53713.1"/>
    <property type="molecule type" value="Genomic_DNA"/>
</dbReference>
<keyword evidence="2 6" id="KW-0812">Transmembrane</keyword>
<feature type="compositionally biased region" description="Low complexity" evidence="5">
    <location>
        <begin position="20"/>
        <end position="31"/>
    </location>
</feature>
<dbReference type="CDD" id="cd03386">
    <property type="entry name" value="PAP2_Aur1_like"/>
    <property type="match status" value="1"/>
</dbReference>
<proteinExistence type="predicted"/>
<feature type="compositionally biased region" description="Gly residues" evidence="5">
    <location>
        <begin position="32"/>
        <end position="42"/>
    </location>
</feature>
<dbReference type="Proteomes" id="UP000198802">
    <property type="component" value="Unassembled WGS sequence"/>
</dbReference>
<dbReference type="InterPro" id="IPR026841">
    <property type="entry name" value="Aur1/Ipt1"/>
</dbReference>
<organism evidence="8 9">
    <name type="scientific">Parafrankia irregularis</name>
    <dbReference type="NCBI Taxonomy" id="795642"/>
    <lineage>
        <taxon>Bacteria</taxon>
        <taxon>Bacillati</taxon>
        <taxon>Actinomycetota</taxon>
        <taxon>Actinomycetes</taxon>
        <taxon>Frankiales</taxon>
        <taxon>Frankiaceae</taxon>
        <taxon>Parafrankia</taxon>
    </lineage>
</organism>
<evidence type="ECO:0000256" key="6">
    <source>
        <dbReference type="SAM" id="Phobius"/>
    </source>
</evidence>
<feature type="domain" description="Inositolphosphotransferase Aur1/Ipt1" evidence="7">
    <location>
        <begin position="93"/>
        <end position="280"/>
    </location>
</feature>
<evidence type="ECO:0000313" key="8">
    <source>
        <dbReference type="EMBL" id="CUU53713.1"/>
    </source>
</evidence>
<dbReference type="AlphaFoldDB" id="A0A0S4QE27"/>
<evidence type="ECO:0000256" key="2">
    <source>
        <dbReference type="ARBA" id="ARBA00022692"/>
    </source>
</evidence>
<evidence type="ECO:0000256" key="5">
    <source>
        <dbReference type="SAM" id="MobiDB-lite"/>
    </source>
</evidence>
<dbReference type="GO" id="GO:0016020">
    <property type="term" value="C:membrane"/>
    <property type="evidence" value="ECO:0007669"/>
    <property type="project" value="UniProtKB-SubCell"/>
</dbReference>
<evidence type="ECO:0000256" key="1">
    <source>
        <dbReference type="ARBA" id="ARBA00004141"/>
    </source>
</evidence>
<gene>
    <name evidence="8" type="ORF">Ga0074812_101211</name>
</gene>
<keyword evidence="4 6" id="KW-0472">Membrane</keyword>
<feature type="region of interest" description="Disordered" evidence="5">
    <location>
        <begin position="20"/>
        <end position="44"/>
    </location>
</feature>
<protein>
    <submittedName>
        <fullName evidence="8">PAP2 superfamily protein</fullName>
    </submittedName>
</protein>
<evidence type="ECO:0000256" key="4">
    <source>
        <dbReference type="ARBA" id="ARBA00023136"/>
    </source>
</evidence>